<organism evidence="1">
    <name type="scientific">uncultured Caudovirales phage</name>
    <dbReference type="NCBI Taxonomy" id="2100421"/>
    <lineage>
        <taxon>Viruses</taxon>
        <taxon>Duplodnaviria</taxon>
        <taxon>Heunggongvirae</taxon>
        <taxon>Uroviricota</taxon>
        <taxon>Caudoviricetes</taxon>
        <taxon>Peduoviridae</taxon>
        <taxon>Maltschvirus</taxon>
        <taxon>Maltschvirus maltsch</taxon>
    </lineage>
</organism>
<accession>A0A2H4J932</accession>
<evidence type="ECO:0000313" key="1">
    <source>
        <dbReference type="EMBL" id="ASN68808.1"/>
    </source>
</evidence>
<reference evidence="1" key="1">
    <citation type="submission" date="2017-06" db="EMBL/GenBank/DDBJ databases">
        <title>Novel phages from South African skin metaviromes.</title>
        <authorList>
            <person name="van Zyl L.J."/>
            <person name="Abrahams Y."/>
            <person name="Stander E.A."/>
            <person name="Kirby B.M."/>
            <person name="Clavaud C."/>
            <person name="Farcet C."/>
            <person name="Breton L."/>
            <person name="Trindade M.I."/>
        </authorList>
    </citation>
    <scope>NUCLEOTIDE SEQUENCE</scope>
</reference>
<name>A0A2H4J932_9CAUD</name>
<dbReference type="EMBL" id="MF417881">
    <property type="protein sequence ID" value="ASN68808.1"/>
    <property type="molecule type" value="Genomic_DNA"/>
</dbReference>
<gene>
    <name evidence="1" type="ORF">7AX3_67</name>
</gene>
<proteinExistence type="predicted"/>
<sequence>MQDAQQQIAARYGEQCRIELRTEESLGARRRERATRECARQAAFYPHLPRIVMTKPDVVWNDYETEMRGRFGHVVQD</sequence>
<protein>
    <submittedName>
        <fullName evidence="1">Uncharacterized protein</fullName>
    </submittedName>
</protein>